<dbReference type="Pfam" id="PF00270">
    <property type="entry name" value="DEAD"/>
    <property type="match status" value="1"/>
</dbReference>
<keyword evidence="1 4" id="KW-0547">Nucleotide-binding</keyword>
<dbReference type="PANTHER" id="PTHR24031">
    <property type="entry name" value="RNA HELICASE"/>
    <property type="match status" value="1"/>
</dbReference>
<dbReference type="SUPFAM" id="SSF52540">
    <property type="entry name" value="P-loop containing nucleoside triphosphate hydrolases"/>
    <property type="match status" value="2"/>
</dbReference>
<reference evidence="6" key="1">
    <citation type="submission" date="2022-07" db="EMBL/GenBank/DDBJ databases">
        <title>Phylogenomic reconstructions and comparative analyses of Kickxellomycotina fungi.</title>
        <authorList>
            <person name="Reynolds N.K."/>
            <person name="Stajich J.E."/>
            <person name="Barry K."/>
            <person name="Grigoriev I.V."/>
            <person name="Crous P."/>
            <person name="Smith M.E."/>
        </authorList>
    </citation>
    <scope>NUCLEOTIDE SEQUENCE</scope>
    <source>
        <strain evidence="6">RSA 1196</strain>
    </source>
</reference>
<evidence type="ECO:0000313" key="6">
    <source>
        <dbReference type="EMBL" id="KAJ1966817.1"/>
    </source>
</evidence>
<keyword evidence="7" id="KW-1185">Reference proteome</keyword>
<dbReference type="GO" id="GO:0003724">
    <property type="term" value="F:RNA helicase activity"/>
    <property type="evidence" value="ECO:0007669"/>
    <property type="project" value="UniProtKB-EC"/>
</dbReference>
<organism evidence="6 7">
    <name type="scientific">Dispira parvispora</name>
    <dbReference type="NCBI Taxonomy" id="1520584"/>
    <lineage>
        <taxon>Eukaryota</taxon>
        <taxon>Fungi</taxon>
        <taxon>Fungi incertae sedis</taxon>
        <taxon>Zoopagomycota</taxon>
        <taxon>Kickxellomycotina</taxon>
        <taxon>Dimargaritomycetes</taxon>
        <taxon>Dimargaritales</taxon>
        <taxon>Dimargaritaceae</taxon>
        <taxon>Dispira</taxon>
    </lineage>
</organism>
<dbReference type="GO" id="GO:0003723">
    <property type="term" value="F:RNA binding"/>
    <property type="evidence" value="ECO:0007669"/>
    <property type="project" value="UniProtKB-UniRule"/>
</dbReference>
<dbReference type="InterPro" id="IPR027417">
    <property type="entry name" value="P-loop_NTPase"/>
</dbReference>
<dbReference type="GO" id="GO:0016787">
    <property type="term" value="F:hydrolase activity"/>
    <property type="evidence" value="ECO:0007669"/>
    <property type="project" value="UniProtKB-KW"/>
</dbReference>
<keyword evidence="3 4" id="KW-0067">ATP-binding</keyword>
<sequence>MRTHRDLWYRSGSHFLRFRSQKDYRLARMFTTRKRGLTSPTFGDTSDQWSAAVQIKTNPVFMDFAAPEWKDLGLQQKLVDAMLKVKLWKPLNTQAQVIPALLKGQTTMLTAEERSGKTLAYLLPTLARLMADKSWGAQKSLQQSPYALILTSAPSYSRQLVRVARDVVQLAELPVDAVDAVTGQWFRQPTKGTAPNCYILVATPESLLAKNPVSLRQLEEQLWHTKVVLVDELAHCLDTYRNDAFYRVMRILINGSDPFAVTQPDCKPNRGELPVLGNRDPQRFTTASFTNYRLLSPNIQGTPPSRQYVFCNSEPFSSPGLERRILERELGLTNVNYTTIPAQSTDRTAIHEIFLDIPQSKPVDRFDIVNRTLTSAILQVRRCQPPSTHRLILVWAEEQHVAEKFYQRFQAALDAFREEYTKWRTFHKLDTPSPTNVHLFNVRAELFIHRHNDPQIPDVKARLTATRFNDQPDYHPPELPMGTGPLTVVFLRALPYRQFEFPNVASIILTSMPQDIYSYLFWAGRTGRGTPYGEIITLVSPGDYFLAWFIRTHNAPTELTKPEQLTHVPIERPLTAPPALLKPFDPTNLTGVKKPFETTPSPDVFDWDL</sequence>
<proteinExistence type="inferred from homology"/>
<dbReference type="EC" id="3.6.4.13" evidence="4"/>
<comment type="caution">
    <text evidence="6">The sequence shown here is derived from an EMBL/GenBank/DDBJ whole genome shotgun (WGS) entry which is preliminary data.</text>
</comment>
<gene>
    <name evidence="6" type="ORF">IWQ62_002232</name>
</gene>
<dbReference type="EMBL" id="JANBPY010000447">
    <property type="protein sequence ID" value="KAJ1966817.1"/>
    <property type="molecule type" value="Genomic_DNA"/>
</dbReference>
<comment type="catalytic activity">
    <reaction evidence="4">
        <text>ATP + H2O = ADP + phosphate + H(+)</text>
        <dbReference type="Rhea" id="RHEA:13065"/>
        <dbReference type="ChEBI" id="CHEBI:15377"/>
        <dbReference type="ChEBI" id="CHEBI:15378"/>
        <dbReference type="ChEBI" id="CHEBI:30616"/>
        <dbReference type="ChEBI" id="CHEBI:43474"/>
        <dbReference type="ChEBI" id="CHEBI:456216"/>
        <dbReference type="EC" id="3.6.4.13"/>
    </reaction>
</comment>
<dbReference type="GO" id="GO:0005524">
    <property type="term" value="F:ATP binding"/>
    <property type="evidence" value="ECO:0007669"/>
    <property type="project" value="UniProtKB-UniRule"/>
</dbReference>
<dbReference type="Gene3D" id="3.40.50.300">
    <property type="entry name" value="P-loop containing nucleotide triphosphate hydrolases"/>
    <property type="match status" value="1"/>
</dbReference>
<comment type="similarity">
    <text evidence="4">Belongs to the DEAD box helicase family.</text>
</comment>
<comment type="domain">
    <text evidence="4">The Q motif is unique to and characteristic of the DEAD box family of RNA helicases and controls ATP binding and hydrolysis.</text>
</comment>
<dbReference type="OrthoDB" id="5543016at2759"/>
<dbReference type="InterPro" id="IPR014001">
    <property type="entry name" value="Helicase_ATP-bd"/>
</dbReference>
<dbReference type="Proteomes" id="UP001150925">
    <property type="component" value="Unassembled WGS sequence"/>
</dbReference>
<keyword evidence="2 4" id="KW-0378">Hydrolase</keyword>
<keyword evidence="4" id="KW-0694">RNA-binding</keyword>
<evidence type="ECO:0000259" key="5">
    <source>
        <dbReference type="SMART" id="SM00487"/>
    </source>
</evidence>
<keyword evidence="4" id="KW-0347">Helicase</keyword>
<protein>
    <recommendedName>
        <fullName evidence="4">ATP-dependent RNA helicase</fullName>
        <ecNumber evidence="4">3.6.4.13</ecNumber>
    </recommendedName>
</protein>
<dbReference type="AlphaFoldDB" id="A0A9W8AQF5"/>
<accession>A0A9W8AQF5</accession>
<evidence type="ECO:0000256" key="2">
    <source>
        <dbReference type="ARBA" id="ARBA00022801"/>
    </source>
</evidence>
<feature type="domain" description="Helicase ATP-binding" evidence="5">
    <location>
        <begin position="86"/>
        <end position="309"/>
    </location>
</feature>
<name>A0A9W8AQF5_9FUNG</name>
<evidence type="ECO:0000256" key="3">
    <source>
        <dbReference type="ARBA" id="ARBA00022840"/>
    </source>
</evidence>
<evidence type="ECO:0000256" key="4">
    <source>
        <dbReference type="RuleBase" id="RU365068"/>
    </source>
</evidence>
<evidence type="ECO:0000313" key="7">
    <source>
        <dbReference type="Proteomes" id="UP001150925"/>
    </source>
</evidence>
<comment type="function">
    <text evidence="4">RNA helicase.</text>
</comment>
<dbReference type="SMART" id="SM00487">
    <property type="entry name" value="DEXDc"/>
    <property type="match status" value="1"/>
</dbReference>
<dbReference type="InterPro" id="IPR011545">
    <property type="entry name" value="DEAD/DEAH_box_helicase_dom"/>
</dbReference>
<evidence type="ECO:0000256" key="1">
    <source>
        <dbReference type="ARBA" id="ARBA00022741"/>
    </source>
</evidence>